<evidence type="ECO:0000256" key="1">
    <source>
        <dbReference type="SAM" id="MobiDB-lite"/>
    </source>
</evidence>
<name>A0ABQ8UAX8_9EUKA</name>
<feature type="compositionally biased region" description="Low complexity" evidence="1">
    <location>
        <begin position="56"/>
        <end position="65"/>
    </location>
</feature>
<protein>
    <submittedName>
        <fullName evidence="2">Uncharacterized protein</fullName>
    </submittedName>
</protein>
<reference evidence="2" key="1">
    <citation type="journal article" date="2022" name="bioRxiv">
        <title>Genomics of Preaxostyla Flagellates Illuminates Evolutionary Transitions and the Path Towards Mitochondrial Loss.</title>
        <authorList>
            <person name="Novak L.V.F."/>
            <person name="Treitli S.C."/>
            <person name="Pyrih J."/>
            <person name="Halakuc P."/>
            <person name="Pipaliya S.V."/>
            <person name="Vacek V."/>
            <person name="Brzon O."/>
            <person name="Soukal P."/>
            <person name="Eme L."/>
            <person name="Dacks J.B."/>
            <person name="Karnkowska A."/>
            <person name="Elias M."/>
            <person name="Hampl V."/>
        </authorList>
    </citation>
    <scope>NUCLEOTIDE SEQUENCE</scope>
    <source>
        <strain evidence="2">RCP-MX</strain>
    </source>
</reference>
<evidence type="ECO:0000313" key="3">
    <source>
        <dbReference type="Proteomes" id="UP001141327"/>
    </source>
</evidence>
<dbReference type="Proteomes" id="UP001141327">
    <property type="component" value="Unassembled WGS sequence"/>
</dbReference>
<feature type="region of interest" description="Disordered" evidence="1">
    <location>
        <begin position="53"/>
        <end position="79"/>
    </location>
</feature>
<gene>
    <name evidence="2" type="ORF">PAPYR_8287</name>
</gene>
<evidence type="ECO:0000313" key="2">
    <source>
        <dbReference type="EMBL" id="KAJ4456462.1"/>
    </source>
</evidence>
<dbReference type="EMBL" id="JAPMOS010000069">
    <property type="protein sequence ID" value="KAJ4456462.1"/>
    <property type="molecule type" value="Genomic_DNA"/>
</dbReference>
<sequence length="104" mass="12338">MLGSSYQLSRRGSWGGDDWFRFRWVWFSSLLWWRFPRVLPPRFFLSSYCRNHHHQPQPTTTNHNQPQPPDLTTSTHTNYHHARSSRVFIVFFSSRSSPSSSLGI</sequence>
<keyword evidence="3" id="KW-1185">Reference proteome</keyword>
<proteinExistence type="predicted"/>
<organism evidence="2 3">
    <name type="scientific">Paratrimastix pyriformis</name>
    <dbReference type="NCBI Taxonomy" id="342808"/>
    <lineage>
        <taxon>Eukaryota</taxon>
        <taxon>Metamonada</taxon>
        <taxon>Preaxostyla</taxon>
        <taxon>Paratrimastigidae</taxon>
        <taxon>Paratrimastix</taxon>
    </lineage>
</organism>
<accession>A0ABQ8UAX8</accession>
<comment type="caution">
    <text evidence="2">The sequence shown here is derived from an EMBL/GenBank/DDBJ whole genome shotgun (WGS) entry which is preliminary data.</text>
</comment>